<dbReference type="EMBL" id="AP022575">
    <property type="protein sequence ID" value="BBX72474.1"/>
    <property type="molecule type" value="Genomic_DNA"/>
</dbReference>
<feature type="transmembrane region" description="Helical" evidence="2">
    <location>
        <begin position="66"/>
        <end position="84"/>
    </location>
</feature>
<evidence type="ECO:0000313" key="4">
    <source>
        <dbReference type="Proteomes" id="UP000467236"/>
    </source>
</evidence>
<protein>
    <submittedName>
        <fullName evidence="3">Uncharacterized protein</fullName>
    </submittedName>
</protein>
<organism evidence="3 4">
    <name type="scientific">Mycobacterium shinjukuense</name>
    <dbReference type="NCBI Taxonomy" id="398694"/>
    <lineage>
        <taxon>Bacteria</taxon>
        <taxon>Bacillati</taxon>
        <taxon>Actinomycetota</taxon>
        <taxon>Actinomycetes</taxon>
        <taxon>Mycobacteriales</taxon>
        <taxon>Mycobacteriaceae</taxon>
        <taxon>Mycobacterium</taxon>
    </lineage>
</organism>
<keyword evidence="2" id="KW-0812">Transmembrane</keyword>
<dbReference type="RefSeq" id="WP_083050703.1">
    <property type="nucleotide sequence ID" value="NZ_AP022575.1"/>
</dbReference>
<name>A0A7I7MJG4_9MYCO</name>
<keyword evidence="4" id="KW-1185">Reference proteome</keyword>
<dbReference type="Proteomes" id="UP000467236">
    <property type="component" value="Chromosome"/>
</dbReference>
<feature type="transmembrane region" description="Helical" evidence="2">
    <location>
        <begin position="36"/>
        <end position="60"/>
    </location>
</feature>
<feature type="transmembrane region" description="Helical" evidence="2">
    <location>
        <begin position="125"/>
        <end position="144"/>
    </location>
</feature>
<keyword evidence="2" id="KW-1133">Transmembrane helix</keyword>
<feature type="compositionally biased region" description="Basic and acidic residues" evidence="1">
    <location>
        <begin position="1"/>
        <end position="16"/>
    </location>
</feature>
<gene>
    <name evidence="3" type="ORF">MSHI_03800</name>
</gene>
<feature type="region of interest" description="Disordered" evidence="1">
    <location>
        <begin position="1"/>
        <end position="28"/>
    </location>
</feature>
<evidence type="ECO:0000256" key="2">
    <source>
        <dbReference type="SAM" id="Phobius"/>
    </source>
</evidence>
<dbReference type="KEGG" id="mshj:MSHI_03800"/>
<dbReference type="OrthoDB" id="4774349at2"/>
<feature type="transmembrane region" description="Helical" evidence="2">
    <location>
        <begin position="96"/>
        <end position="113"/>
    </location>
</feature>
<proteinExistence type="predicted"/>
<sequence length="162" mass="16508">MGHRLDPVAARQRPDLTETQPPAADEGGATDPAIRFVVLALLAVDGALSAVVGALLMPWYIGAIPFPVSALISGLVNAALVWAAGHWTGSPRVAALPLWTWLLTVVVMVVGGPGDDVILGGRGPMAHGALILIVLGAAPPAWVLRRHRVSRATATAAAAGGS</sequence>
<dbReference type="AlphaFoldDB" id="A0A7I7MJG4"/>
<evidence type="ECO:0000256" key="1">
    <source>
        <dbReference type="SAM" id="MobiDB-lite"/>
    </source>
</evidence>
<reference evidence="3 4" key="1">
    <citation type="journal article" date="2019" name="Emerg. Microbes Infect.">
        <title>Comprehensive subspecies identification of 175 nontuberculous mycobacteria species based on 7547 genomic profiles.</title>
        <authorList>
            <person name="Matsumoto Y."/>
            <person name="Kinjo T."/>
            <person name="Motooka D."/>
            <person name="Nabeya D."/>
            <person name="Jung N."/>
            <person name="Uechi K."/>
            <person name="Horii T."/>
            <person name="Iida T."/>
            <person name="Fujita J."/>
            <person name="Nakamura S."/>
        </authorList>
    </citation>
    <scope>NUCLEOTIDE SEQUENCE [LARGE SCALE GENOMIC DNA]</scope>
    <source>
        <strain evidence="3 4">JCM 14233</strain>
    </source>
</reference>
<accession>A0A7I7MJG4</accession>
<evidence type="ECO:0000313" key="3">
    <source>
        <dbReference type="EMBL" id="BBX72474.1"/>
    </source>
</evidence>
<keyword evidence="2" id="KW-0472">Membrane</keyword>